<dbReference type="SUPFAM" id="SSF56219">
    <property type="entry name" value="DNase I-like"/>
    <property type="match status" value="1"/>
</dbReference>
<dbReference type="EnsemblPlants" id="QL08p011377:mrna">
    <property type="protein sequence ID" value="QL08p011377:mrna"/>
    <property type="gene ID" value="QL08p011377"/>
</dbReference>
<evidence type="ECO:0000313" key="2">
    <source>
        <dbReference type="EnsemblPlants" id="QL08p011377:mrna"/>
    </source>
</evidence>
<dbReference type="Proteomes" id="UP000594261">
    <property type="component" value="Chromosome 8"/>
</dbReference>
<sequence length="243" mass="26893">MGAPAASLSRGLALSSETPAINTEVELPSRADGQLGKQRQSKTSLEGELGIGTSIPLDGAMSDILRDEDAFQNHLKETDMELEGHMHPTKGINESFSLEVGKADGQGVGVIMGKKSTLVETNSNVVVASIQVEVDLPRMDTHTNKEERNQFSQKGFYGQLDTNKREETWQILEAFGHHNTLPWLCIGDFNEILSNSGKLGGQLRLERQMDRFHEVVDVCQFRDLGYSGARYTWSRHFENGDSV</sequence>
<dbReference type="EMBL" id="LRBV02000008">
    <property type="status" value="NOT_ANNOTATED_CDS"/>
    <property type="molecule type" value="Genomic_DNA"/>
</dbReference>
<evidence type="ECO:0008006" key="4">
    <source>
        <dbReference type="Google" id="ProtNLM"/>
    </source>
</evidence>
<dbReference type="Gramene" id="QL08p011377:mrna">
    <property type="protein sequence ID" value="QL08p011377:mrna"/>
    <property type="gene ID" value="QL08p011377"/>
</dbReference>
<reference evidence="2" key="2">
    <citation type="submission" date="2021-01" db="UniProtKB">
        <authorList>
            <consortium name="EnsemblPlants"/>
        </authorList>
    </citation>
    <scope>IDENTIFICATION</scope>
</reference>
<dbReference type="AlphaFoldDB" id="A0A7N2M9J8"/>
<accession>A0A7N2M9J8</accession>
<organism evidence="2 3">
    <name type="scientific">Quercus lobata</name>
    <name type="common">Valley oak</name>
    <dbReference type="NCBI Taxonomy" id="97700"/>
    <lineage>
        <taxon>Eukaryota</taxon>
        <taxon>Viridiplantae</taxon>
        <taxon>Streptophyta</taxon>
        <taxon>Embryophyta</taxon>
        <taxon>Tracheophyta</taxon>
        <taxon>Spermatophyta</taxon>
        <taxon>Magnoliopsida</taxon>
        <taxon>eudicotyledons</taxon>
        <taxon>Gunneridae</taxon>
        <taxon>Pentapetalae</taxon>
        <taxon>rosids</taxon>
        <taxon>fabids</taxon>
        <taxon>Fagales</taxon>
        <taxon>Fagaceae</taxon>
        <taxon>Quercus</taxon>
    </lineage>
</organism>
<reference evidence="2 3" key="1">
    <citation type="journal article" date="2016" name="G3 (Bethesda)">
        <title>First Draft Assembly and Annotation of the Genome of a California Endemic Oak Quercus lobata Nee (Fagaceae).</title>
        <authorList>
            <person name="Sork V.L."/>
            <person name="Fitz-Gibbon S.T."/>
            <person name="Puiu D."/>
            <person name="Crepeau M."/>
            <person name="Gugger P.F."/>
            <person name="Sherman R."/>
            <person name="Stevens K."/>
            <person name="Langley C.H."/>
            <person name="Pellegrini M."/>
            <person name="Salzberg S.L."/>
        </authorList>
    </citation>
    <scope>NUCLEOTIDE SEQUENCE [LARGE SCALE GENOMIC DNA]</scope>
    <source>
        <strain evidence="2 3">cv. SW786</strain>
    </source>
</reference>
<evidence type="ECO:0000256" key="1">
    <source>
        <dbReference type="SAM" id="MobiDB-lite"/>
    </source>
</evidence>
<keyword evidence="3" id="KW-1185">Reference proteome</keyword>
<proteinExistence type="predicted"/>
<dbReference type="Gene3D" id="3.60.10.10">
    <property type="entry name" value="Endonuclease/exonuclease/phosphatase"/>
    <property type="match status" value="1"/>
</dbReference>
<dbReference type="InterPro" id="IPR036691">
    <property type="entry name" value="Endo/exonu/phosph_ase_sf"/>
</dbReference>
<dbReference type="InParanoid" id="A0A7N2M9J8"/>
<protein>
    <recommendedName>
        <fullName evidence="4">Exo_endo_phos domain-containing protein</fullName>
    </recommendedName>
</protein>
<name>A0A7N2M9J8_QUELO</name>
<evidence type="ECO:0000313" key="3">
    <source>
        <dbReference type="Proteomes" id="UP000594261"/>
    </source>
</evidence>
<feature type="region of interest" description="Disordered" evidence="1">
    <location>
        <begin position="30"/>
        <end position="52"/>
    </location>
</feature>